<feature type="non-terminal residue" evidence="1">
    <location>
        <position position="53"/>
    </location>
</feature>
<protein>
    <submittedName>
        <fullName evidence="1">Uncharacterized protein</fullName>
    </submittedName>
</protein>
<sequence length="53" mass="5728">MSAIATEDQDMFCEKAVALIVDLCLDDSPLLDPGTCQDFLVLLTNENPNISNA</sequence>
<dbReference type="Proteomes" id="UP001529510">
    <property type="component" value="Unassembled WGS sequence"/>
</dbReference>
<dbReference type="AlphaFoldDB" id="A0ABD0Q5Z9"/>
<organism evidence="1 2">
    <name type="scientific">Cirrhinus mrigala</name>
    <name type="common">Mrigala</name>
    <dbReference type="NCBI Taxonomy" id="683832"/>
    <lineage>
        <taxon>Eukaryota</taxon>
        <taxon>Metazoa</taxon>
        <taxon>Chordata</taxon>
        <taxon>Craniata</taxon>
        <taxon>Vertebrata</taxon>
        <taxon>Euteleostomi</taxon>
        <taxon>Actinopterygii</taxon>
        <taxon>Neopterygii</taxon>
        <taxon>Teleostei</taxon>
        <taxon>Ostariophysi</taxon>
        <taxon>Cypriniformes</taxon>
        <taxon>Cyprinidae</taxon>
        <taxon>Labeoninae</taxon>
        <taxon>Labeonini</taxon>
        <taxon>Cirrhinus</taxon>
    </lineage>
</organism>
<reference evidence="1 2" key="1">
    <citation type="submission" date="2024-05" db="EMBL/GenBank/DDBJ databases">
        <title>Genome sequencing and assembly of Indian major carp, Cirrhinus mrigala (Hamilton, 1822).</title>
        <authorList>
            <person name="Mohindra V."/>
            <person name="Chowdhury L.M."/>
            <person name="Lal K."/>
            <person name="Jena J.K."/>
        </authorList>
    </citation>
    <scope>NUCLEOTIDE SEQUENCE [LARGE SCALE GENOMIC DNA]</scope>
    <source>
        <strain evidence="1">CM1030</strain>
        <tissue evidence="1">Blood</tissue>
    </source>
</reference>
<evidence type="ECO:0000313" key="1">
    <source>
        <dbReference type="EMBL" id="KAL0181206.1"/>
    </source>
</evidence>
<keyword evidence="2" id="KW-1185">Reference proteome</keyword>
<proteinExistence type="predicted"/>
<gene>
    <name evidence="1" type="ORF">M9458_023612</name>
</gene>
<name>A0ABD0Q5Z9_CIRMR</name>
<accession>A0ABD0Q5Z9</accession>
<dbReference type="EMBL" id="JAMKFB020000011">
    <property type="protein sequence ID" value="KAL0181206.1"/>
    <property type="molecule type" value="Genomic_DNA"/>
</dbReference>
<evidence type="ECO:0000313" key="2">
    <source>
        <dbReference type="Proteomes" id="UP001529510"/>
    </source>
</evidence>
<comment type="caution">
    <text evidence="1">The sequence shown here is derived from an EMBL/GenBank/DDBJ whole genome shotgun (WGS) entry which is preliminary data.</text>
</comment>